<reference evidence="1" key="1">
    <citation type="submission" date="2020-05" db="EMBL/GenBank/DDBJ databases">
        <authorList>
            <person name="Chiriac C."/>
            <person name="Salcher M."/>
            <person name="Ghai R."/>
            <person name="Kavagutti S V."/>
        </authorList>
    </citation>
    <scope>NUCLEOTIDE SEQUENCE</scope>
</reference>
<dbReference type="AlphaFoldDB" id="A0A6J6D3C4"/>
<gene>
    <name evidence="1" type="ORF">UFOPK1591_00552</name>
</gene>
<proteinExistence type="predicted"/>
<name>A0A6J6D3C4_9ZZZZ</name>
<evidence type="ECO:0000313" key="1">
    <source>
        <dbReference type="EMBL" id="CAB4558370.1"/>
    </source>
</evidence>
<accession>A0A6J6D3C4</accession>
<dbReference type="EMBL" id="CAEZTD010000029">
    <property type="protein sequence ID" value="CAB4558370.1"/>
    <property type="molecule type" value="Genomic_DNA"/>
</dbReference>
<protein>
    <submittedName>
        <fullName evidence="1">Unannotated protein</fullName>
    </submittedName>
</protein>
<sequence>MVNLEQRNERRVAGSRLGQDCGHAVETFECFGTLLVSEIWVCLYARTLFAHQKGDDLKLDTVGGTNLLSGLSLSFYLANLARENRNEPGVVERVSAGATASHVGLLCERRSQPLAQDCARSLTINC</sequence>
<organism evidence="1">
    <name type="scientific">freshwater metagenome</name>
    <dbReference type="NCBI Taxonomy" id="449393"/>
    <lineage>
        <taxon>unclassified sequences</taxon>
        <taxon>metagenomes</taxon>
        <taxon>ecological metagenomes</taxon>
    </lineage>
</organism>